<protein>
    <submittedName>
        <fullName evidence="2">Uncharacterized protein</fullName>
    </submittedName>
</protein>
<feature type="transmembrane region" description="Helical" evidence="1">
    <location>
        <begin position="56"/>
        <end position="81"/>
    </location>
</feature>
<evidence type="ECO:0000313" key="2">
    <source>
        <dbReference type="EMBL" id="CAL5049446.1"/>
    </source>
</evidence>
<keyword evidence="1" id="KW-1133">Transmembrane helix</keyword>
<proteinExistence type="predicted"/>
<keyword evidence="1" id="KW-0472">Membrane</keyword>
<evidence type="ECO:0000313" key="3">
    <source>
        <dbReference type="Proteomes" id="UP001497457"/>
    </source>
</evidence>
<accession>A0ABC9E1Y3</accession>
<evidence type="ECO:0000256" key="1">
    <source>
        <dbReference type="SAM" id="Phobius"/>
    </source>
</evidence>
<gene>
    <name evidence="2" type="ORF">URODEC1_LOCUS91005</name>
</gene>
<sequence length="108" mass="11550">MANRQAGIHQRMAGDLFRRPGAARRVRRLLIDAGVVLISAAGSAIIAHAASPSGGVHGWACELVAFLLFLLGVWMAMLALVAGRFLGAERIGVAIATALHRYMFGRER</sequence>
<dbReference type="Proteomes" id="UP001497457">
    <property type="component" value="Chromosome 35b"/>
</dbReference>
<organism evidence="2 3">
    <name type="scientific">Urochloa decumbens</name>
    <dbReference type="NCBI Taxonomy" id="240449"/>
    <lineage>
        <taxon>Eukaryota</taxon>
        <taxon>Viridiplantae</taxon>
        <taxon>Streptophyta</taxon>
        <taxon>Embryophyta</taxon>
        <taxon>Tracheophyta</taxon>
        <taxon>Spermatophyta</taxon>
        <taxon>Magnoliopsida</taxon>
        <taxon>Liliopsida</taxon>
        <taxon>Poales</taxon>
        <taxon>Poaceae</taxon>
        <taxon>PACMAD clade</taxon>
        <taxon>Panicoideae</taxon>
        <taxon>Panicodae</taxon>
        <taxon>Paniceae</taxon>
        <taxon>Melinidinae</taxon>
        <taxon>Urochloa</taxon>
    </lineage>
</organism>
<reference evidence="2 3" key="2">
    <citation type="submission" date="2024-10" db="EMBL/GenBank/DDBJ databases">
        <authorList>
            <person name="Ryan C."/>
        </authorList>
    </citation>
    <scope>NUCLEOTIDE SEQUENCE [LARGE SCALE GENOMIC DNA]</scope>
</reference>
<dbReference type="EMBL" id="OZ075145">
    <property type="protein sequence ID" value="CAL5049446.1"/>
    <property type="molecule type" value="Genomic_DNA"/>
</dbReference>
<feature type="transmembrane region" description="Helical" evidence="1">
    <location>
        <begin position="29"/>
        <end position="50"/>
    </location>
</feature>
<keyword evidence="1" id="KW-0812">Transmembrane</keyword>
<name>A0ABC9E1Y3_9POAL</name>
<keyword evidence="3" id="KW-1185">Reference proteome</keyword>
<reference evidence="3" key="1">
    <citation type="submission" date="2024-06" db="EMBL/GenBank/DDBJ databases">
        <authorList>
            <person name="Ryan C."/>
        </authorList>
    </citation>
    <scope>NUCLEOTIDE SEQUENCE [LARGE SCALE GENOMIC DNA]</scope>
</reference>
<dbReference type="AlphaFoldDB" id="A0ABC9E1Y3"/>